<dbReference type="InterPro" id="IPR019587">
    <property type="entry name" value="Polyketide_cyclase/dehydratase"/>
</dbReference>
<dbReference type="InterPro" id="IPR023393">
    <property type="entry name" value="START-like_dom_sf"/>
</dbReference>
<accession>A0A6I8LQ16</accession>
<dbReference type="Proteomes" id="UP000399805">
    <property type="component" value="Unassembled WGS sequence"/>
</dbReference>
<evidence type="ECO:0008006" key="3">
    <source>
        <dbReference type="Google" id="ProtNLM"/>
    </source>
</evidence>
<keyword evidence="2" id="KW-1185">Reference proteome</keyword>
<evidence type="ECO:0000313" key="2">
    <source>
        <dbReference type="Proteomes" id="UP000399805"/>
    </source>
</evidence>
<dbReference type="Pfam" id="PF10604">
    <property type="entry name" value="Polyketide_cyc2"/>
    <property type="match status" value="1"/>
</dbReference>
<dbReference type="CDD" id="cd07812">
    <property type="entry name" value="SRPBCC"/>
    <property type="match status" value="1"/>
</dbReference>
<evidence type="ECO:0000313" key="1">
    <source>
        <dbReference type="EMBL" id="VVJ17815.1"/>
    </source>
</evidence>
<organism evidence="1 2">
    <name type="scientific">Amycolatopsis camponoti</name>
    <dbReference type="NCBI Taxonomy" id="2606593"/>
    <lineage>
        <taxon>Bacteria</taxon>
        <taxon>Bacillati</taxon>
        <taxon>Actinomycetota</taxon>
        <taxon>Actinomycetes</taxon>
        <taxon>Pseudonocardiales</taxon>
        <taxon>Pseudonocardiaceae</taxon>
        <taxon>Amycolatopsis</taxon>
    </lineage>
</organism>
<dbReference type="RefSeq" id="WP_155542922.1">
    <property type="nucleotide sequence ID" value="NZ_CABVGP010000001.1"/>
</dbReference>
<name>A0A6I8LQ16_9PSEU</name>
<reference evidence="1 2" key="1">
    <citation type="submission" date="2019-09" db="EMBL/GenBank/DDBJ databases">
        <authorList>
            <person name="Leyn A S."/>
        </authorList>
    </citation>
    <scope>NUCLEOTIDE SEQUENCE [LARGE SCALE GENOMIC DNA]</scope>
    <source>
        <strain evidence="1">AA231_1</strain>
    </source>
</reference>
<gene>
    <name evidence="1" type="ORF">AA23TX_02836</name>
</gene>
<dbReference type="EMBL" id="CABVGP010000001">
    <property type="protein sequence ID" value="VVJ17815.1"/>
    <property type="molecule type" value="Genomic_DNA"/>
</dbReference>
<proteinExistence type="predicted"/>
<dbReference type="AlphaFoldDB" id="A0A6I8LQ16"/>
<dbReference type="SUPFAM" id="SSF55961">
    <property type="entry name" value="Bet v1-like"/>
    <property type="match status" value="1"/>
</dbReference>
<protein>
    <recommendedName>
        <fullName evidence="3">Polyketide cyclase</fullName>
    </recommendedName>
</protein>
<sequence length="165" mass="18177">MTTDTVPTLDPASFAFARRVWVPAPPQTVYDLVSDVTKIELWSPTASRVRYDEGTGAVPGAWFGGHNRRGEREWDTRSQVLTADAPSEFTFVVGGLDDGIVRWRWLIEGAGPGSVVTQEWRLLRMDPVLGSTAREVAGLRDDMAASAETTLLALARWLHEHATEA</sequence>
<dbReference type="Gene3D" id="3.30.530.20">
    <property type="match status" value="1"/>
</dbReference>